<sequence length="69" mass="7995">MPQHNGHYTHQTSLFVDNGRTAGAHLQPFLLLVDIYVIFTNIPFIVKLNHTKIFKKTQYRMNHAVPHAL</sequence>
<comment type="caution">
    <text evidence="2">The sequence shown here is derived from an EMBL/GenBank/DDBJ whole genome shotgun (WGS) entry which is preliminary data.</text>
</comment>
<feature type="transmembrane region" description="Helical" evidence="1">
    <location>
        <begin position="26"/>
        <end position="46"/>
    </location>
</feature>
<keyword evidence="1" id="KW-0472">Membrane</keyword>
<organism evidence="2 3">
    <name type="scientific">Acetobacter syzygii</name>
    <dbReference type="NCBI Taxonomy" id="146476"/>
    <lineage>
        <taxon>Bacteria</taxon>
        <taxon>Pseudomonadati</taxon>
        <taxon>Pseudomonadota</taxon>
        <taxon>Alphaproteobacteria</taxon>
        <taxon>Acetobacterales</taxon>
        <taxon>Acetobacteraceae</taxon>
        <taxon>Acetobacter</taxon>
    </lineage>
</organism>
<dbReference type="Proteomes" id="UP000216033">
    <property type="component" value="Unassembled WGS sequence"/>
</dbReference>
<keyword evidence="1" id="KW-1133">Transmembrane helix</keyword>
<reference evidence="2 3" key="1">
    <citation type="submission" date="2017-04" db="EMBL/GenBank/DDBJ databases">
        <title>Kefir bacterial isolates.</title>
        <authorList>
            <person name="Kim Y."/>
            <person name="Blasche S."/>
            <person name="Patil K.R."/>
        </authorList>
    </citation>
    <scope>NUCLEOTIDE SEQUENCE [LARGE SCALE GENOMIC DNA]</scope>
    <source>
        <strain evidence="2 3">KR-2</strain>
    </source>
</reference>
<name>A0A270BW74_9PROT</name>
<gene>
    <name evidence="2" type="ORF">B9K05_00505</name>
</gene>
<accession>A0A270BW74</accession>
<dbReference type="EMBL" id="NDFP01000001">
    <property type="protein sequence ID" value="PAL29188.1"/>
    <property type="molecule type" value="Genomic_DNA"/>
</dbReference>
<protein>
    <submittedName>
        <fullName evidence="2">Uncharacterized protein</fullName>
    </submittedName>
</protein>
<evidence type="ECO:0000256" key="1">
    <source>
        <dbReference type="SAM" id="Phobius"/>
    </source>
</evidence>
<evidence type="ECO:0000313" key="3">
    <source>
        <dbReference type="Proteomes" id="UP000216033"/>
    </source>
</evidence>
<evidence type="ECO:0000313" key="2">
    <source>
        <dbReference type="EMBL" id="PAL29188.1"/>
    </source>
</evidence>
<keyword evidence="3" id="KW-1185">Reference proteome</keyword>
<proteinExistence type="predicted"/>
<keyword evidence="1" id="KW-0812">Transmembrane</keyword>
<dbReference type="AlphaFoldDB" id="A0A270BW74"/>